<evidence type="ECO:0000259" key="3">
    <source>
        <dbReference type="Pfam" id="PF03050"/>
    </source>
</evidence>
<comment type="caution">
    <text evidence="7">The sequence shown here is derived from an EMBL/GenBank/DDBJ whole genome shotgun (WGS) entry which is preliminary data.</text>
</comment>
<evidence type="ECO:0000256" key="1">
    <source>
        <dbReference type="SAM" id="Coils"/>
    </source>
</evidence>
<gene>
    <name evidence="7" type="ORF">GGE60_005954</name>
</gene>
<accession>A0A7W7ENN4</accession>
<dbReference type="Pfam" id="PF13817">
    <property type="entry name" value="DDE_Tnp_IS66_C"/>
    <property type="match status" value="1"/>
</dbReference>
<dbReference type="InterPro" id="IPR024474">
    <property type="entry name" value="Znf_dom_IS66"/>
</dbReference>
<sequence>MMTPAGTPTVAELMALLAANAAENAALRAERDALEQRVFKLEEELALAQLHRFAPRSEKHMDRVFNEAENAALEADADEGLADCGEPDVAELPDTGLPEVEKPEGRKRGRKPLPANLPRQRVEYDLADDQKTCPCCRHPLHRMGELVTEQLHIEVKATVLQNARAKYACRNCERTDISTPVIIAPMPAQPLPGSIATASTLAFALVHKYVDGTPLYRLAQAFERAGVPVSRGALGHWVIGSSEKHLVRIYDALKQRLLSQDVIHGDETTVQVLKEKDRKATDESYIWAYRSGQDSVEPVVLLEYQPGRGQVHPQTFLGDYRGILMSDGYQAWRTLKGATHVGCMAHARRRFVNAFKAGKKQSGPPTQALKFFDQLYRIERQVRDEKPDDGETQADCLRRLRQKHSVPVLDALKEWLDSMAPKVVPDTKLGDAISYTRNQWQYLTRYTEDGRMPIDNNLLERDIRVFATGRKSWLFCDTVDGAKASAVIYSLMLTCRACGVEPFAWLRHVFTELPQRPDGADINDLLPFNFAKTAPA</sequence>
<evidence type="ECO:0000313" key="8">
    <source>
        <dbReference type="Proteomes" id="UP000543836"/>
    </source>
</evidence>
<keyword evidence="1" id="KW-0175">Coiled coil</keyword>
<dbReference type="InterPro" id="IPR052344">
    <property type="entry name" value="Transposase-related"/>
</dbReference>
<dbReference type="Pfam" id="PF13005">
    <property type="entry name" value="zf-IS66"/>
    <property type="match status" value="1"/>
</dbReference>
<feature type="domain" description="Transposase IS66 C-terminal" evidence="6">
    <location>
        <begin position="490"/>
        <end position="527"/>
    </location>
</feature>
<dbReference type="Proteomes" id="UP000543836">
    <property type="component" value="Unassembled WGS sequence"/>
</dbReference>
<organism evidence="7 8">
    <name type="scientific">Rhizobium leucaenae</name>
    <dbReference type="NCBI Taxonomy" id="29450"/>
    <lineage>
        <taxon>Bacteria</taxon>
        <taxon>Pseudomonadati</taxon>
        <taxon>Pseudomonadota</taxon>
        <taxon>Alphaproteobacteria</taxon>
        <taxon>Hyphomicrobiales</taxon>
        <taxon>Rhizobiaceae</taxon>
        <taxon>Rhizobium/Agrobacterium group</taxon>
        <taxon>Rhizobium</taxon>
    </lineage>
</organism>
<dbReference type="AlphaFoldDB" id="A0A7W7ENN4"/>
<keyword evidence="8" id="KW-1185">Reference proteome</keyword>
<feature type="coiled-coil region" evidence="1">
    <location>
        <begin position="17"/>
        <end position="51"/>
    </location>
</feature>
<evidence type="ECO:0000256" key="2">
    <source>
        <dbReference type="SAM" id="MobiDB-lite"/>
    </source>
</evidence>
<dbReference type="Pfam" id="PF13007">
    <property type="entry name" value="LZ_Tnp_IS66"/>
    <property type="match status" value="1"/>
</dbReference>
<dbReference type="PANTHER" id="PTHR33678">
    <property type="entry name" value="BLL1576 PROTEIN"/>
    <property type="match status" value="1"/>
</dbReference>
<protein>
    <submittedName>
        <fullName evidence="7">Transposase</fullName>
    </submittedName>
</protein>
<dbReference type="InterPro" id="IPR024463">
    <property type="entry name" value="Transposase_TnpC_homeodom"/>
</dbReference>
<dbReference type="Pfam" id="PF03050">
    <property type="entry name" value="DDE_Tnp_IS66"/>
    <property type="match status" value="1"/>
</dbReference>
<dbReference type="PANTHER" id="PTHR33678:SF1">
    <property type="entry name" value="BLL1576 PROTEIN"/>
    <property type="match status" value="1"/>
</dbReference>
<evidence type="ECO:0000313" key="7">
    <source>
        <dbReference type="EMBL" id="MBB4571784.1"/>
    </source>
</evidence>
<feature type="domain" description="Transposase TnpC homeodomain" evidence="5">
    <location>
        <begin position="41"/>
        <end position="122"/>
    </location>
</feature>
<dbReference type="NCBIfam" id="NF033517">
    <property type="entry name" value="transpos_IS66"/>
    <property type="match status" value="1"/>
</dbReference>
<feature type="region of interest" description="Disordered" evidence="2">
    <location>
        <begin position="85"/>
        <end position="115"/>
    </location>
</feature>
<dbReference type="InterPro" id="IPR039552">
    <property type="entry name" value="IS66_C"/>
</dbReference>
<evidence type="ECO:0000259" key="5">
    <source>
        <dbReference type="Pfam" id="PF13007"/>
    </source>
</evidence>
<feature type="domain" description="Transposase IS66 zinc-finger binding" evidence="4">
    <location>
        <begin position="131"/>
        <end position="173"/>
    </location>
</feature>
<proteinExistence type="predicted"/>
<evidence type="ECO:0000259" key="6">
    <source>
        <dbReference type="Pfam" id="PF13817"/>
    </source>
</evidence>
<dbReference type="EMBL" id="JACIIG010000041">
    <property type="protein sequence ID" value="MBB4571784.1"/>
    <property type="molecule type" value="Genomic_DNA"/>
</dbReference>
<dbReference type="InterPro" id="IPR004291">
    <property type="entry name" value="Transposase_IS66_central"/>
</dbReference>
<name>A0A7W7ENN4_9HYPH</name>
<reference evidence="7 8" key="1">
    <citation type="submission" date="2020-08" db="EMBL/GenBank/DDBJ databases">
        <title>Genomic Encyclopedia of Type Strains, Phase IV (KMG-V): Genome sequencing to study the core and pangenomes of soil and plant-associated prokaryotes.</title>
        <authorList>
            <person name="Whitman W."/>
        </authorList>
    </citation>
    <scope>NUCLEOTIDE SEQUENCE [LARGE SCALE GENOMIC DNA]</scope>
    <source>
        <strain evidence="7 8">SEMIA 492</strain>
    </source>
</reference>
<feature type="domain" description="Transposase IS66 central" evidence="3">
    <location>
        <begin position="194"/>
        <end position="483"/>
    </location>
</feature>
<evidence type="ECO:0000259" key="4">
    <source>
        <dbReference type="Pfam" id="PF13005"/>
    </source>
</evidence>